<dbReference type="EMBL" id="JUIW01000007">
    <property type="protein sequence ID" value="RYJ42557.1"/>
    <property type="molecule type" value="Genomic_DNA"/>
</dbReference>
<keyword evidence="3" id="KW-0808">Transferase</keyword>
<feature type="active site" description="Nucleophile" evidence="7">
    <location>
        <position position="447"/>
    </location>
</feature>
<dbReference type="Gene3D" id="2.40.440.10">
    <property type="entry name" value="L,D-transpeptidase catalytic domain-like"/>
    <property type="match status" value="1"/>
</dbReference>
<dbReference type="CDD" id="cd16913">
    <property type="entry name" value="YkuD_like"/>
    <property type="match status" value="1"/>
</dbReference>
<comment type="pathway">
    <text evidence="1 7">Cell wall biogenesis; peptidoglycan biosynthesis.</text>
</comment>
<evidence type="ECO:0000313" key="10">
    <source>
        <dbReference type="Proteomes" id="UP000289775"/>
    </source>
</evidence>
<evidence type="ECO:0000256" key="3">
    <source>
        <dbReference type="ARBA" id="ARBA00022679"/>
    </source>
</evidence>
<dbReference type="GO" id="GO:0016740">
    <property type="term" value="F:transferase activity"/>
    <property type="evidence" value="ECO:0007669"/>
    <property type="project" value="UniProtKB-KW"/>
</dbReference>
<evidence type="ECO:0000256" key="4">
    <source>
        <dbReference type="ARBA" id="ARBA00022960"/>
    </source>
</evidence>
<dbReference type="UniPathway" id="UPA00219"/>
<keyword evidence="5 7" id="KW-0573">Peptidoglycan synthesis</keyword>
<keyword evidence="4 7" id="KW-0133">Cell shape</keyword>
<dbReference type="InterPro" id="IPR038063">
    <property type="entry name" value="Transpep_catalytic_dom"/>
</dbReference>
<sequence>MKKHLIAALLMITCIVSVISCKKKTEEEKEMDEIARADVHDHDNVIPIDTTNFDSFFAKYPKFKDFEGEVRKLYQKHDHYIWHDKKGLIEFADVLHHLSSNLEEEGVKKNMPYKDTLDQLFYRGNNEPDVESELLVSSMYFYYAKNVLQGLDPEQSKETGWYLPRDRVDYVSYLDTLMKKPELIKKDKEEVFTQYYNLRKGLEKYRIIQKKGGWGKITLDEGTKSIKLGDSAQAVAQVRNRLFIEGYISNDSKSTVFDNELLKAINTYESVHHRDPDSTITKSIVNELNIPVEDRIKTITVNMERCRWVPSSINNEKEYIAVNIPSYRLYYFRDKDTVLISRVVVGKELHKTVIFSGEMSYIVFSPYWNVPQSILKNEIEPAIAKNPNYLAQHNMEWNGKSVRQKPGKNNSLGLVKFMFPNSNNIYLHDTPAKSLFNKEDRAFSHGCVRVQKARELAIAITGKDGGWTEKQVDAAMHKSTENSYSLKQKIPVFLTYFTAWADKNGNVVFFDDVYDRDDRLADMLYM</sequence>
<dbReference type="GO" id="GO:0008360">
    <property type="term" value="P:regulation of cell shape"/>
    <property type="evidence" value="ECO:0007669"/>
    <property type="project" value="UniProtKB-UniRule"/>
</dbReference>
<dbReference type="PANTHER" id="PTHR41533:SF2">
    <property type="entry name" value="BLR7131 PROTEIN"/>
    <property type="match status" value="1"/>
</dbReference>
<dbReference type="InterPro" id="IPR005490">
    <property type="entry name" value="LD_TPept_cat_dom"/>
</dbReference>
<dbReference type="Proteomes" id="UP000289775">
    <property type="component" value="Unassembled WGS sequence"/>
</dbReference>
<dbReference type="GO" id="GO:0004180">
    <property type="term" value="F:carboxypeptidase activity"/>
    <property type="evidence" value="ECO:0007669"/>
    <property type="project" value="UniProtKB-ARBA"/>
</dbReference>
<protein>
    <submittedName>
        <fullName evidence="9">L,D-transpeptidase YcbB</fullName>
    </submittedName>
</protein>
<evidence type="ECO:0000259" key="8">
    <source>
        <dbReference type="PROSITE" id="PS52029"/>
    </source>
</evidence>
<feature type="domain" description="L,D-TPase catalytic" evidence="8">
    <location>
        <begin position="318"/>
        <end position="475"/>
    </location>
</feature>
<dbReference type="GO" id="GO:0009252">
    <property type="term" value="P:peptidoglycan biosynthetic process"/>
    <property type="evidence" value="ECO:0007669"/>
    <property type="project" value="UniProtKB-UniPathway"/>
</dbReference>
<dbReference type="SUPFAM" id="SSF141523">
    <property type="entry name" value="L,D-transpeptidase catalytic domain-like"/>
    <property type="match status" value="1"/>
</dbReference>
<dbReference type="GO" id="GO:0071555">
    <property type="term" value="P:cell wall organization"/>
    <property type="evidence" value="ECO:0007669"/>
    <property type="project" value="UniProtKB-UniRule"/>
</dbReference>
<evidence type="ECO:0000256" key="1">
    <source>
        <dbReference type="ARBA" id="ARBA00004752"/>
    </source>
</evidence>
<organism evidence="9 10">
    <name type="scientific">Flavobacterium beibuense</name>
    <dbReference type="NCBI Taxonomy" id="657326"/>
    <lineage>
        <taxon>Bacteria</taxon>
        <taxon>Pseudomonadati</taxon>
        <taxon>Bacteroidota</taxon>
        <taxon>Flavobacteriia</taxon>
        <taxon>Flavobacteriales</taxon>
        <taxon>Flavobacteriaceae</taxon>
        <taxon>Flavobacterium</taxon>
    </lineage>
</organism>
<dbReference type="PROSITE" id="PS51257">
    <property type="entry name" value="PROKAR_LIPOPROTEIN"/>
    <property type="match status" value="1"/>
</dbReference>
<keyword evidence="6 7" id="KW-0961">Cell wall biogenesis/degradation</keyword>
<dbReference type="RefSeq" id="WP_129751448.1">
    <property type="nucleotide sequence ID" value="NZ_JUIW01000007.1"/>
</dbReference>
<gene>
    <name evidence="9" type="ORF">NU09_2343</name>
</gene>
<dbReference type="InterPro" id="IPR045380">
    <property type="entry name" value="LD_TPept_scaffold_dom"/>
</dbReference>
<evidence type="ECO:0000256" key="2">
    <source>
        <dbReference type="ARBA" id="ARBA00005992"/>
    </source>
</evidence>
<comment type="caution">
    <text evidence="9">The sequence shown here is derived from an EMBL/GenBank/DDBJ whole genome shotgun (WGS) entry which is preliminary data.</text>
</comment>
<name>A0A444W9J8_9FLAO</name>
<accession>A0A444W9J8</accession>
<dbReference type="AlphaFoldDB" id="A0A444W9J8"/>
<dbReference type="PROSITE" id="PS52029">
    <property type="entry name" value="LD_TPASE"/>
    <property type="match status" value="1"/>
</dbReference>
<reference evidence="9 10" key="1">
    <citation type="submission" date="2014-12" db="EMBL/GenBank/DDBJ databases">
        <title>Genome sequence of Flavobacterium beibuense RSKm HC5.</title>
        <authorList>
            <person name="Kim J.F."/>
            <person name="Song J.Y."/>
            <person name="Kwak M.-J."/>
            <person name="Lee S.-W."/>
        </authorList>
    </citation>
    <scope>NUCLEOTIDE SEQUENCE [LARGE SCALE GENOMIC DNA]</scope>
    <source>
        <strain evidence="9 10">RSKm HC5</strain>
    </source>
</reference>
<dbReference type="Pfam" id="PF20142">
    <property type="entry name" value="Scaffold"/>
    <property type="match status" value="1"/>
</dbReference>
<dbReference type="Pfam" id="PF03734">
    <property type="entry name" value="YkuD"/>
    <property type="match status" value="1"/>
</dbReference>
<evidence type="ECO:0000256" key="7">
    <source>
        <dbReference type="PROSITE-ProRule" id="PRU01373"/>
    </source>
</evidence>
<dbReference type="OrthoDB" id="9778545at2"/>
<dbReference type="PANTHER" id="PTHR41533">
    <property type="entry name" value="L,D-TRANSPEPTIDASE HI_1667-RELATED"/>
    <property type="match status" value="1"/>
</dbReference>
<keyword evidence="10" id="KW-1185">Reference proteome</keyword>
<comment type="similarity">
    <text evidence="2">Belongs to the YkuD family.</text>
</comment>
<dbReference type="InterPro" id="IPR052905">
    <property type="entry name" value="LD-transpeptidase_YkuD-like"/>
</dbReference>
<feature type="active site" description="Proton donor/acceptor" evidence="7">
    <location>
        <position position="428"/>
    </location>
</feature>
<evidence type="ECO:0000313" key="9">
    <source>
        <dbReference type="EMBL" id="RYJ42557.1"/>
    </source>
</evidence>
<evidence type="ECO:0000256" key="5">
    <source>
        <dbReference type="ARBA" id="ARBA00022984"/>
    </source>
</evidence>
<proteinExistence type="inferred from homology"/>
<evidence type="ECO:0000256" key="6">
    <source>
        <dbReference type="ARBA" id="ARBA00023316"/>
    </source>
</evidence>